<dbReference type="InterPro" id="IPR001763">
    <property type="entry name" value="Rhodanese-like_dom"/>
</dbReference>
<dbReference type="EMBL" id="AUBJ02000001">
    <property type="protein sequence ID" value="MCP2332883.1"/>
    <property type="molecule type" value="Genomic_DNA"/>
</dbReference>
<accession>A0ABT1JK43</accession>
<dbReference type="InterPro" id="IPR050229">
    <property type="entry name" value="GlpE_sulfurtransferase"/>
</dbReference>
<feature type="domain" description="Rhodanese" evidence="1">
    <location>
        <begin position="8"/>
        <end position="95"/>
    </location>
</feature>
<dbReference type="SMART" id="SM00450">
    <property type="entry name" value="RHOD"/>
    <property type="match status" value="1"/>
</dbReference>
<keyword evidence="3" id="KW-1185">Reference proteome</keyword>
<protein>
    <submittedName>
        <fullName evidence="2">Rhodanese-related sulfurtransferase</fullName>
    </submittedName>
</protein>
<evidence type="ECO:0000313" key="2">
    <source>
        <dbReference type="EMBL" id="MCP2332883.1"/>
    </source>
</evidence>
<dbReference type="Pfam" id="PF00581">
    <property type="entry name" value="Rhodanese"/>
    <property type="match status" value="1"/>
</dbReference>
<dbReference type="Gene3D" id="3.40.250.10">
    <property type="entry name" value="Rhodanese-like domain"/>
    <property type="match status" value="1"/>
</dbReference>
<dbReference type="PROSITE" id="PS50206">
    <property type="entry name" value="RHODANESE_3"/>
    <property type="match status" value="1"/>
</dbReference>
<evidence type="ECO:0000313" key="3">
    <source>
        <dbReference type="Proteomes" id="UP000791080"/>
    </source>
</evidence>
<comment type="caution">
    <text evidence="2">The sequence shown here is derived from an EMBL/GenBank/DDBJ whole genome shotgun (WGS) entry which is preliminary data.</text>
</comment>
<organism evidence="2 3">
    <name type="scientific">Actinoalloteichus caeruleus DSM 43889</name>
    <dbReference type="NCBI Taxonomy" id="1120930"/>
    <lineage>
        <taxon>Bacteria</taxon>
        <taxon>Bacillati</taxon>
        <taxon>Actinomycetota</taxon>
        <taxon>Actinomycetes</taxon>
        <taxon>Pseudonocardiales</taxon>
        <taxon>Pseudonocardiaceae</taxon>
        <taxon>Actinoalloteichus</taxon>
        <taxon>Actinoalloteichus cyanogriseus</taxon>
    </lineage>
</organism>
<proteinExistence type="predicted"/>
<evidence type="ECO:0000259" key="1">
    <source>
        <dbReference type="PROSITE" id="PS50206"/>
    </source>
</evidence>
<dbReference type="InterPro" id="IPR036873">
    <property type="entry name" value="Rhodanese-like_dom_sf"/>
</dbReference>
<name>A0ABT1JK43_ACTCY</name>
<dbReference type="CDD" id="cd00158">
    <property type="entry name" value="RHOD"/>
    <property type="match status" value="1"/>
</dbReference>
<dbReference type="SUPFAM" id="SSF52821">
    <property type="entry name" value="Rhodanese/Cell cycle control phosphatase"/>
    <property type="match status" value="1"/>
</dbReference>
<dbReference type="Proteomes" id="UP000791080">
    <property type="component" value="Unassembled WGS sequence"/>
</dbReference>
<gene>
    <name evidence="2" type="ORF">G443_003153</name>
</gene>
<reference evidence="2 3" key="2">
    <citation type="submission" date="2022-06" db="EMBL/GenBank/DDBJ databases">
        <title>Genomic Encyclopedia of Type Strains, Phase I: the one thousand microbial genomes (KMG-I) project.</title>
        <authorList>
            <person name="Kyrpides N."/>
        </authorList>
    </citation>
    <scope>NUCLEOTIDE SEQUENCE [LARGE SCALE GENOMIC DNA]</scope>
    <source>
        <strain evidence="2 3">DSM 43889</strain>
    </source>
</reference>
<dbReference type="PANTHER" id="PTHR43031:SF1">
    <property type="entry name" value="PYRIDINE NUCLEOTIDE-DISULPHIDE OXIDOREDUCTASE"/>
    <property type="match status" value="1"/>
</dbReference>
<sequence length="105" mass="11376">MTEVRERLTDGVTLLDVRERDEWEAGHAPDALHIPLGELAGRLDELPENDEILVVCRSGGRSARATSFLNGNGWDAFNVDTGMKGWAATGNPMVSERAGTEPSVL</sequence>
<dbReference type="PANTHER" id="PTHR43031">
    <property type="entry name" value="FAD-DEPENDENT OXIDOREDUCTASE"/>
    <property type="match status" value="1"/>
</dbReference>
<reference evidence="2 3" key="1">
    <citation type="submission" date="2013-07" db="EMBL/GenBank/DDBJ databases">
        <authorList>
            <consortium name="DOE Joint Genome Institute"/>
            <person name="Reeve W."/>
            <person name="Huntemann M."/>
            <person name="Han J."/>
            <person name="Chen A."/>
            <person name="Kyrpides N."/>
            <person name="Mavromatis K."/>
            <person name="Markowitz V."/>
            <person name="Palaniappan K."/>
            <person name="Ivanova N."/>
            <person name="Schaumberg A."/>
            <person name="Pati A."/>
            <person name="Liolios K."/>
            <person name="Nordberg H.P."/>
            <person name="Cantor M.N."/>
            <person name="Hua S.X."/>
            <person name="Woyke T."/>
        </authorList>
    </citation>
    <scope>NUCLEOTIDE SEQUENCE [LARGE SCALE GENOMIC DNA]</scope>
    <source>
        <strain evidence="2 3">DSM 43889</strain>
    </source>
</reference>